<protein>
    <submittedName>
        <fullName evidence="1">Uncharacterized protein</fullName>
    </submittedName>
</protein>
<dbReference type="AlphaFoldDB" id="A0A8J4QXG7"/>
<evidence type="ECO:0000313" key="1">
    <source>
        <dbReference type="EMBL" id="KAF3954909.1"/>
    </source>
</evidence>
<name>A0A8J4QXG7_9ROSI</name>
<sequence>MHRLLQLHLLLKFYYKANFCHSNLFCPNLCPSCSALHVKCVSLEFARDQNSDFSGKVCWGHLYIVQRLVLYLDLGLSISF</sequence>
<proteinExistence type="predicted"/>
<reference evidence="1" key="1">
    <citation type="submission" date="2020-03" db="EMBL/GenBank/DDBJ databases">
        <title>Castanea mollissima Vanexum genome sequencing.</title>
        <authorList>
            <person name="Staton M."/>
        </authorList>
    </citation>
    <scope>NUCLEOTIDE SEQUENCE</scope>
    <source>
        <tissue evidence="1">Leaf</tissue>
    </source>
</reference>
<dbReference type="EMBL" id="JRKL02003543">
    <property type="protein sequence ID" value="KAF3954909.1"/>
    <property type="molecule type" value="Genomic_DNA"/>
</dbReference>
<evidence type="ECO:0000313" key="2">
    <source>
        <dbReference type="Proteomes" id="UP000737018"/>
    </source>
</evidence>
<dbReference type="Proteomes" id="UP000737018">
    <property type="component" value="Unassembled WGS sequence"/>
</dbReference>
<accession>A0A8J4QXG7</accession>
<keyword evidence="2" id="KW-1185">Reference proteome</keyword>
<feature type="non-terminal residue" evidence="1">
    <location>
        <position position="1"/>
    </location>
</feature>
<gene>
    <name evidence="1" type="ORF">CMV_019803</name>
</gene>
<comment type="caution">
    <text evidence="1">The sequence shown here is derived from an EMBL/GenBank/DDBJ whole genome shotgun (WGS) entry which is preliminary data.</text>
</comment>
<organism evidence="1 2">
    <name type="scientific">Castanea mollissima</name>
    <name type="common">Chinese chestnut</name>
    <dbReference type="NCBI Taxonomy" id="60419"/>
    <lineage>
        <taxon>Eukaryota</taxon>
        <taxon>Viridiplantae</taxon>
        <taxon>Streptophyta</taxon>
        <taxon>Embryophyta</taxon>
        <taxon>Tracheophyta</taxon>
        <taxon>Spermatophyta</taxon>
        <taxon>Magnoliopsida</taxon>
        <taxon>eudicotyledons</taxon>
        <taxon>Gunneridae</taxon>
        <taxon>Pentapetalae</taxon>
        <taxon>rosids</taxon>
        <taxon>fabids</taxon>
        <taxon>Fagales</taxon>
        <taxon>Fagaceae</taxon>
        <taxon>Castanea</taxon>
    </lineage>
</organism>